<proteinExistence type="predicted"/>
<dbReference type="Proteomes" id="UP001320706">
    <property type="component" value="Unassembled WGS sequence"/>
</dbReference>
<dbReference type="EMBL" id="JAMKPW020000003">
    <property type="protein sequence ID" value="KAK8219868.1"/>
    <property type="molecule type" value="Genomic_DNA"/>
</dbReference>
<name>A0ACC3SNB5_9PEZI</name>
<evidence type="ECO:0000313" key="2">
    <source>
        <dbReference type="Proteomes" id="UP001320706"/>
    </source>
</evidence>
<gene>
    <name evidence="1" type="ORF">M8818_000842</name>
</gene>
<sequence>MTRKAGVTKHPVTGRVLTHNQRRALAQKRRAGNYDPLKEEAEKQLKEQNIEALRESYRKEASGALMPNDVTLEQIKKVNPNVFAALQDEVIAERAKQTMPLLLIRHIFFSNNDVRNNFSQVFPATRIRFVKLVAKIMCGTEHMFELNKLDYQFIYACCEAITAPDEFLEREQYIIWWMSNDTAFDEDDGEHTAHVLYYVADELLREVDEETKLGLDFGKGKQKVEDKEEKDGMEALEAEGLEEAVKPLQGKAKSAYEETMSAFGGMTLGEKKAVGGFASGKMTGADGEVIKGLMNKMKRGASRKEEEMDIDD</sequence>
<accession>A0ACC3SNB5</accession>
<protein>
    <submittedName>
        <fullName evidence="1">Uncharacterized protein</fullName>
    </submittedName>
</protein>
<evidence type="ECO:0000313" key="1">
    <source>
        <dbReference type="EMBL" id="KAK8219868.1"/>
    </source>
</evidence>
<comment type="caution">
    <text evidence="1">The sequence shown here is derived from an EMBL/GenBank/DDBJ whole genome shotgun (WGS) entry which is preliminary data.</text>
</comment>
<organism evidence="1 2">
    <name type="scientific">Zalaria obscura</name>
    <dbReference type="NCBI Taxonomy" id="2024903"/>
    <lineage>
        <taxon>Eukaryota</taxon>
        <taxon>Fungi</taxon>
        <taxon>Dikarya</taxon>
        <taxon>Ascomycota</taxon>
        <taxon>Pezizomycotina</taxon>
        <taxon>Dothideomycetes</taxon>
        <taxon>Dothideomycetidae</taxon>
        <taxon>Dothideales</taxon>
        <taxon>Zalariaceae</taxon>
        <taxon>Zalaria</taxon>
    </lineage>
</organism>
<keyword evidence="2" id="KW-1185">Reference proteome</keyword>
<reference evidence="1" key="1">
    <citation type="submission" date="2024-02" db="EMBL/GenBank/DDBJ databases">
        <title>Metagenome Assembled Genome of Zalaria obscura JY119.</title>
        <authorList>
            <person name="Vighnesh L."/>
            <person name="Jagadeeshwari U."/>
            <person name="Venkata Ramana C."/>
            <person name="Sasikala C."/>
        </authorList>
    </citation>
    <scope>NUCLEOTIDE SEQUENCE</scope>
    <source>
        <strain evidence="1">JY119</strain>
    </source>
</reference>